<dbReference type="EMBL" id="VLNR01000102">
    <property type="protein sequence ID" value="TSE03673.1"/>
    <property type="molecule type" value="Genomic_DNA"/>
</dbReference>
<feature type="chain" id="PRO_5021848704" description="Gliding motility-associated C-terminal domain-containing protein" evidence="1">
    <location>
        <begin position="26"/>
        <end position="695"/>
    </location>
</feature>
<sequence length="695" mass="76183">MKYSKNLMVFIIMTCFISSSFKVMAQEKIEKPIFIGTDGTPISIQKLCITDRQPDRGAIAKAGMFFTAGTEFVLELSDGDGVFSDPPRVLSRFTTPIDIPLEGDIEFPLFSIPIDLGGENYSLRVSVPADNIIGTVQENIVIYFFDTPNSVVVNKIDSNVLCDGGSIGLQAIPNDLPKYIWYFNANPDSDNINNADIIPGESGPILDNITEEGLYFVRIDFGSCTSSFAFNSGSSIRVFDFDTTEIKIKGPALQEFCPSAPRMLEVNIDDPNFIYKWFKDGVLIPDEDSYILSLSQSNFGGTYTVEVIGSDVCSITTEPVEVVNLGSDILTQPPPLIMLLPTQPILTLSITTNAPSIGSTIEWFRMVGAGRVPITAKLPITDPGALSIDVSDPGVYFAEVFANDFCGDILTATTEVFEPVGFRTEISTLLDCDDNTGILSLENLFGITATGLEVPITIQQYPFFDFEWFLDVQSTGITETTLSVNQDNIGEVYALEATLTGTSFDTARSNELIVEFLSEVVEITPSMSFLPPGSTITLSAPQSASYIYEWFIVIDGENQIVVNGDNIVSGQGTNSVEINATGEYFVRIILSDCVIDSKPIIISNERGTSEIIPNIVTPNGDGINDNWLLPSSLFNQQDVEVIIYNLKGQVDFTSKNYQNNWPSENSSSLGQNPIYYFMITKNKTVVRKGSITVMR</sequence>
<dbReference type="OrthoDB" id="678019at2"/>
<accession>A0A554VB97</accession>
<comment type="caution">
    <text evidence="2">The sequence shown here is derived from an EMBL/GenBank/DDBJ whole genome shotgun (WGS) entry which is preliminary data.</text>
</comment>
<organism evidence="2 3">
    <name type="scientific">Aquimarina algiphila</name>
    <dbReference type="NCBI Taxonomy" id="2047982"/>
    <lineage>
        <taxon>Bacteria</taxon>
        <taxon>Pseudomonadati</taxon>
        <taxon>Bacteroidota</taxon>
        <taxon>Flavobacteriia</taxon>
        <taxon>Flavobacteriales</taxon>
        <taxon>Flavobacteriaceae</taxon>
        <taxon>Aquimarina</taxon>
    </lineage>
</organism>
<dbReference type="AlphaFoldDB" id="A0A554VB97"/>
<keyword evidence="3" id="KW-1185">Reference proteome</keyword>
<proteinExistence type="predicted"/>
<dbReference type="RefSeq" id="WP_143918912.1">
    <property type="nucleotide sequence ID" value="NZ_CANMIK010000118.1"/>
</dbReference>
<reference evidence="2 3" key="1">
    <citation type="submission" date="2019-07" db="EMBL/GenBank/DDBJ databases">
        <title>The draft genome sequence of Aquimarina algiphila M91.</title>
        <authorList>
            <person name="Meng X."/>
        </authorList>
    </citation>
    <scope>NUCLEOTIDE SEQUENCE [LARGE SCALE GENOMIC DNA]</scope>
    <source>
        <strain evidence="2 3">M91</strain>
    </source>
</reference>
<dbReference type="Proteomes" id="UP000318833">
    <property type="component" value="Unassembled WGS sequence"/>
</dbReference>
<dbReference type="Pfam" id="PF13585">
    <property type="entry name" value="CHU_C"/>
    <property type="match status" value="1"/>
</dbReference>
<evidence type="ECO:0000313" key="2">
    <source>
        <dbReference type="EMBL" id="TSE03673.1"/>
    </source>
</evidence>
<evidence type="ECO:0000313" key="3">
    <source>
        <dbReference type="Proteomes" id="UP000318833"/>
    </source>
</evidence>
<gene>
    <name evidence="2" type="ORF">FOF46_28765</name>
</gene>
<evidence type="ECO:0008006" key="4">
    <source>
        <dbReference type="Google" id="ProtNLM"/>
    </source>
</evidence>
<feature type="signal peptide" evidence="1">
    <location>
        <begin position="1"/>
        <end position="25"/>
    </location>
</feature>
<protein>
    <recommendedName>
        <fullName evidence="4">Gliding motility-associated C-terminal domain-containing protein</fullName>
    </recommendedName>
</protein>
<evidence type="ECO:0000256" key="1">
    <source>
        <dbReference type="SAM" id="SignalP"/>
    </source>
</evidence>
<keyword evidence="1" id="KW-0732">Signal</keyword>
<name>A0A554VB97_9FLAO</name>